<dbReference type="GO" id="GO:0016740">
    <property type="term" value="F:transferase activity"/>
    <property type="evidence" value="ECO:0007669"/>
    <property type="project" value="UniProtKB-KW"/>
</dbReference>
<sequence length="132" mass="14757">MPAEDTINSLKLALADRTDIRLAVLFGSMAEGREKVTSDLDLAVETTAPLTTDQKMALIGELASRFGRAVDIIDIRQIGQPLLHEIVSKGVLVKGSVSDKGDLLYRSIMMEEDFGRYQRRILEGRRNQWIEP</sequence>
<dbReference type="InterPro" id="IPR041633">
    <property type="entry name" value="Polbeta"/>
</dbReference>
<dbReference type="InterPro" id="IPR043519">
    <property type="entry name" value="NT_sf"/>
</dbReference>
<proteinExistence type="predicted"/>
<evidence type="ECO:0000313" key="3">
    <source>
        <dbReference type="Proteomes" id="UP000273643"/>
    </source>
</evidence>
<dbReference type="Gene3D" id="3.30.460.10">
    <property type="entry name" value="Beta Polymerase, domain 2"/>
    <property type="match status" value="1"/>
</dbReference>
<evidence type="ECO:0000313" key="2">
    <source>
        <dbReference type="EMBL" id="ROQ20080.1"/>
    </source>
</evidence>
<comment type="caution">
    <text evidence="2">The sequence shown here is derived from an EMBL/GenBank/DDBJ whole genome shotgun (WGS) entry which is preliminary data.</text>
</comment>
<name>A0A3N1P057_9GAMM</name>
<dbReference type="SUPFAM" id="SSF81301">
    <property type="entry name" value="Nucleotidyltransferase"/>
    <property type="match status" value="1"/>
</dbReference>
<dbReference type="PANTHER" id="PTHR43852">
    <property type="entry name" value="NUCLEOTIDYLTRANSFERASE"/>
    <property type="match status" value="1"/>
</dbReference>
<dbReference type="CDD" id="cd05403">
    <property type="entry name" value="NT_KNTase_like"/>
    <property type="match status" value="1"/>
</dbReference>
<keyword evidence="3" id="KW-1185">Reference proteome</keyword>
<evidence type="ECO:0000259" key="1">
    <source>
        <dbReference type="Pfam" id="PF18765"/>
    </source>
</evidence>
<dbReference type="InterPro" id="IPR052930">
    <property type="entry name" value="TA_antitoxin_MntA"/>
</dbReference>
<accession>A0A3N1P057</accession>
<keyword evidence="2" id="KW-0808">Transferase</keyword>
<dbReference type="PANTHER" id="PTHR43852:SF3">
    <property type="entry name" value="NUCLEOTIDYLTRANSFERASE"/>
    <property type="match status" value="1"/>
</dbReference>
<protein>
    <submittedName>
        <fullName evidence="2">Putative nucleotidyltransferase</fullName>
    </submittedName>
</protein>
<gene>
    <name evidence="2" type="ORF">EDC38_0674</name>
</gene>
<dbReference type="EMBL" id="RJUK01000001">
    <property type="protein sequence ID" value="ROQ20080.1"/>
    <property type="molecule type" value="Genomic_DNA"/>
</dbReference>
<reference evidence="2 3" key="1">
    <citation type="submission" date="2018-11" db="EMBL/GenBank/DDBJ databases">
        <title>Genomic Encyclopedia of Type Strains, Phase IV (KMG-IV): sequencing the most valuable type-strain genomes for metagenomic binning, comparative biology and taxonomic classification.</title>
        <authorList>
            <person name="Goeker M."/>
        </authorList>
    </citation>
    <scope>NUCLEOTIDE SEQUENCE [LARGE SCALE GENOMIC DNA]</scope>
    <source>
        <strain evidence="2 3">DSM 16974</strain>
    </source>
</reference>
<feature type="domain" description="Polymerase beta nucleotidyltransferase" evidence="1">
    <location>
        <begin position="10"/>
        <end position="94"/>
    </location>
</feature>
<dbReference type="Pfam" id="PF18765">
    <property type="entry name" value="Polbeta"/>
    <property type="match status" value="1"/>
</dbReference>
<dbReference type="AlphaFoldDB" id="A0A3N1P057"/>
<dbReference type="Proteomes" id="UP000273643">
    <property type="component" value="Unassembled WGS sequence"/>
</dbReference>
<organism evidence="2 3">
    <name type="scientific">Marinimicrobium koreense</name>
    <dbReference type="NCBI Taxonomy" id="306545"/>
    <lineage>
        <taxon>Bacteria</taxon>
        <taxon>Pseudomonadati</taxon>
        <taxon>Pseudomonadota</taxon>
        <taxon>Gammaproteobacteria</taxon>
        <taxon>Cellvibrionales</taxon>
        <taxon>Cellvibrionaceae</taxon>
        <taxon>Marinimicrobium</taxon>
    </lineage>
</organism>
<dbReference type="NCBIfam" id="NF047752">
    <property type="entry name" value="MntA_antitoxin"/>
    <property type="match status" value="1"/>
</dbReference>
<dbReference type="OrthoDB" id="9793109at2"/>
<dbReference type="RefSeq" id="WP_123637323.1">
    <property type="nucleotide sequence ID" value="NZ_RJUK01000001.1"/>
</dbReference>